<sequence length="253" mass="29233">MFGTVIRDCYSKDEVALIVKYLDDLCNPNDSIGWSSSGIYCFWDYYTGEVLYIGLAIDLTIRFMQHNGLTALDNNSCKKQQIEEYFQNNEKIGFSIFVQSALEQPKLFQSRERIKDFPLSYQESFSLIGKKSYDNLKKIEGILIQSFRMKHNRLPKWNKIGGSVSGQKAALVGNYEIVDLFSNGNPSLLASKYTLRELSENDTALYFEENMHAMRMKMLLTGIPFKVAKKIYCMTHKDVYSRMKNEGYFSHLV</sequence>
<evidence type="ECO:0000259" key="1">
    <source>
        <dbReference type="PROSITE" id="PS50164"/>
    </source>
</evidence>
<evidence type="ECO:0000313" key="2">
    <source>
        <dbReference type="EMBL" id="CAH1216508.1"/>
    </source>
</evidence>
<dbReference type="RefSeq" id="WP_236344484.1">
    <property type="nucleotide sequence ID" value="NZ_CAKMMF010000026.1"/>
</dbReference>
<protein>
    <recommendedName>
        <fullName evidence="1">GIY-YIG domain-containing protein</fullName>
    </recommendedName>
</protein>
<dbReference type="PROSITE" id="PS50164">
    <property type="entry name" value="GIY_YIG"/>
    <property type="match status" value="1"/>
</dbReference>
<proteinExistence type="predicted"/>
<feature type="domain" description="GIY-YIG" evidence="1">
    <location>
        <begin position="35"/>
        <end position="153"/>
    </location>
</feature>
<dbReference type="SUPFAM" id="SSF82771">
    <property type="entry name" value="GIY-YIG endonuclease"/>
    <property type="match status" value="1"/>
</dbReference>
<keyword evidence="3" id="KW-1185">Reference proteome</keyword>
<dbReference type="Proteomes" id="UP000838686">
    <property type="component" value="Unassembled WGS sequence"/>
</dbReference>
<reference evidence="2" key="1">
    <citation type="submission" date="2022-01" db="EMBL/GenBank/DDBJ databases">
        <authorList>
            <person name="Criscuolo A."/>
        </authorList>
    </citation>
    <scope>NUCLEOTIDE SEQUENCE</scope>
    <source>
        <strain evidence="2">CIP111893</strain>
    </source>
</reference>
<dbReference type="InterPro" id="IPR035901">
    <property type="entry name" value="GIY-YIG_endonuc_sf"/>
</dbReference>
<dbReference type="EMBL" id="CAKMMF010000026">
    <property type="protein sequence ID" value="CAH1216508.1"/>
    <property type="molecule type" value="Genomic_DNA"/>
</dbReference>
<evidence type="ECO:0000313" key="3">
    <source>
        <dbReference type="Proteomes" id="UP000838686"/>
    </source>
</evidence>
<dbReference type="InterPro" id="IPR000305">
    <property type="entry name" value="GIY-YIG_endonuc"/>
</dbReference>
<organism evidence="2 3">
    <name type="scientific">Paenibacillus plantiphilus</name>
    <dbReference type="NCBI Taxonomy" id="2905650"/>
    <lineage>
        <taxon>Bacteria</taxon>
        <taxon>Bacillati</taxon>
        <taxon>Bacillota</taxon>
        <taxon>Bacilli</taxon>
        <taxon>Bacillales</taxon>
        <taxon>Paenibacillaceae</taxon>
        <taxon>Paenibacillus</taxon>
    </lineage>
</organism>
<gene>
    <name evidence="2" type="ORF">PAECIP111893_04143</name>
</gene>
<comment type="caution">
    <text evidence="2">The sequence shown here is derived from an EMBL/GenBank/DDBJ whole genome shotgun (WGS) entry which is preliminary data.</text>
</comment>
<accession>A0ABM9CK40</accession>
<name>A0ABM9CK40_9BACL</name>